<dbReference type="OrthoDB" id="9807855at2"/>
<reference evidence="1 2" key="1">
    <citation type="submission" date="2019-04" db="EMBL/GenBank/DDBJ databases">
        <title>Geobacter ruber sp. nov., ferric-reducing bacteria isolated from paddy soil.</title>
        <authorList>
            <person name="Xu Z."/>
            <person name="Masuda Y."/>
            <person name="Itoh H."/>
            <person name="Senoo K."/>
        </authorList>
    </citation>
    <scope>NUCLEOTIDE SEQUENCE [LARGE SCALE GENOMIC DNA]</scope>
    <source>
        <strain evidence="1 2">Red88</strain>
    </source>
</reference>
<dbReference type="Proteomes" id="UP000324298">
    <property type="component" value="Unassembled WGS sequence"/>
</dbReference>
<accession>A0A5A9XLE5</accession>
<dbReference type="RefSeq" id="WP_149306788.1">
    <property type="nucleotide sequence ID" value="NZ_SRSD01000003.1"/>
</dbReference>
<dbReference type="Pfam" id="PF12843">
    <property type="entry name" value="QSregVF_b"/>
    <property type="match status" value="1"/>
</dbReference>
<comment type="caution">
    <text evidence="1">The sequence shown here is derived from an EMBL/GenBank/DDBJ whole genome shotgun (WGS) entry which is preliminary data.</text>
</comment>
<sequence>MDTSVQLFDPQKLLDLAEARMPFGKYQGRLLIDLPEPYVVWFGQQGFPKGKLGDQLRTIYEIKANGLEYLFDPLR</sequence>
<dbReference type="InterPro" id="IPR024530">
    <property type="entry name" value="QSregVF_b"/>
</dbReference>
<name>A0A5A9XLE5_9BACT</name>
<keyword evidence="2" id="KW-1185">Reference proteome</keyword>
<dbReference type="EMBL" id="SRSD01000003">
    <property type="protein sequence ID" value="KAA0893473.1"/>
    <property type="molecule type" value="Genomic_DNA"/>
</dbReference>
<gene>
    <name evidence="1" type="ORF">ET418_06610</name>
</gene>
<evidence type="ECO:0000313" key="1">
    <source>
        <dbReference type="EMBL" id="KAA0893473.1"/>
    </source>
</evidence>
<evidence type="ECO:0008006" key="3">
    <source>
        <dbReference type="Google" id="ProtNLM"/>
    </source>
</evidence>
<evidence type="ECO:0000313" key="2">
    <source>
        <dbReference type="Proteomes" id="UP000324298"/>
    </source>
</evidence>
<protein>
    <recommendedName>
        <fullName evidence="3">DUF3820 family protein</fullName>
    </recommendedName>
</protein>
<organism evidence="1 2">
    <name type="scientific">Oryzomonas rubra</name>
    <dbReference type="NCBI Taxonomy" id="2509454"/>
    <lineage>
        <taxon>Bacteria</taxon>
        <taxon>Pseudomonadati</taxon>
        <taxon>Thermodesulfobacteriota</taxon>
        <taxon>Desulfuromonadia</taxon>
        <taxon>Geobacterales</taxon>
        <taxon>Geobacteraceae</taxon>
        <taxon>Oryzomonas</taxon>
    </lineage>
</organism>
<dbReference type="AlphaFoldDB" id="A0A5A9XLE5"/>
<proteinExistence type="predicted"/>